<organism evidence="1 2">
    <name type="scientific">Paracoccus fontiphilus</name>
    <dbReference type="NCBI Taxonomy" id="1815556"/>
    <lineage>
        <taxon>Bacteria</taxon>
        <taxon>Pseudomonadati</taxon>
        <taxon>Pseudomonadota</taxon>
        <taxon>Alphaproteobacteria</taxon>
        <taxon>Rhodobacterales</taxon>
        <taxon>Paracoccaceae</taxon>
        <taxon>Paracoccus</taxon>
    </lineage>
</organism>
<keyword evidence="2" id="KW-1185">Reference proteome</keyword>
<sequence length="53" mass="6247">MIRRIIDWLLRNHDPAEQERQMHEAENKFIRALRSHIDSASAAQAKYISQVSD</sequence>
<comment type="caution">
    <text evidence="1">The sequence shown here is derived from an EMBL/GenBank/DDBJ whole genome shotgun (WGS) entry which is preliminary data.</text>
</comment>
<evidence type="ECO:0000313" key="2">
    <source>
        <dbReference type="Proteomes" id="UP001595557"/>
    </source>
</evidence>
<dbReference type="EMBL" id="JBHRTE010000092">
    <property type="protein sequence ID" value="MFC3170121.1"/>
    <property type="molecule type" value="Genomic_DNA"/>
</dbReference>
<gene>
    <name evidence="1" type="ORF">ACFOD7_18885</name>
</gene>
<accession>A0ABV7IPY0</accession>
<evidence type="ECO:0000313" key="1">
    <source>
        <dbReference type="EMBL" id="MFC3170121.1"/>
    </source>
</evidence>
<name>A0ABV7IPY0_9RHOB</name>
<reference evidence="2" key="1">
    <citation type="journal article" date="2019" name="Int. J. Syst. Evol. Microbiol.">
        <title>The Global Catalogue of Microorganisms (GCM) 10K type strain sequencing project: providing services to taxonomists for standard genome sequencing and annotation.</title>
        <authorList>
            <consortium name="The Broad Institute Genomics Platform"/>
            <consortium name="The Broad Institute Genome Sequencing Center for Infectious Disease"/>
            <person name="Wu L."/>
            <person name="Ma J."/>
        </authorList>
    </citation>
    <scope>NUCLEOTIDE SEQUENCE [LARGE SCALE GENOMIC DNA]</scope>
    <source>
        <strain evidence="2">KCTC 52239</strain>
    </source>
</reference>
<dbReference type="Proteomes" id="UP001595557">
    <property type="component" value="Unassembled WGS sequence"/>
</dbReference>
<protein>
    <submittedName>
        <fullName evidence="1">Uncharacterized protein</fullName>
    </submittedName>
</protein>
<dbReference type="RefSeq" id="WP_207472295.1">
    <property type="nucleotide sequence ID" value="NZ_JAFNAW010000144.1"/>
</dbReference>
<proteinExistence type="predicted"/>